<protein>
    <submittedName>
        <fullName evidence="1">Uncharacterized protein</fullName>
    </submittedName>
</protein>
<gene>
    <name evidence="1" type="ORF">Tco_0800542</name>
</gene>
<reference evidence="1" key="1">
    <citation type="journal article" date="2022" name="Int. J. Mol. Sci.">
        <title>Draft Genome of Tanacetum Coccineum: Genomic Comparison of Closely Related Tanacetum-Family Plants.</title>
        <authorList>
            <person name="Yamashiro T."/>
            <person name="Shiraishi A."/>
            <person name="Nakayama K."/>
            <person name="Satake H."/>
        </authorList>
    </citation>
    <scope>NUCLEOTIDE SEQUENCE</scope>
</reference>
<sequence>MAPVTPPLMPFMPPPSVYKVGGPSTVADEGPSFPLPTPGFLIPPSMIEDLSTCMSNLEYGHGQLVKKVIQAIGRLEQISVQIEQGQQAMTQSDEVIGGLTQQVLCALNVNERLCRFCEAMIWLRT</sequence>
<dbReference type="EMBL" id="BQNB010011666">
    <property type="protein sequence ID" value="GJS93574.1"/>
    <property type="molecule type" value="Genomic_DNA"/>
</dbReference>
<evidence type="ECO:0000313" key="2">
    <source>
        <dbReference type="Proteomes" id="UP001151760"/>
    </source>
</evidence>
<proteinExistence type="predicted"/>
<dbReference type="Proteomes" id="UP001151760">
    <property type="component" value="Unassembled WGS sequence"/>
</dbReference>
<accession>A0ABQ4ZTF8</accession>
<comment type="caution">
    <text evidence="1">The sequence shown here is derived from an EMBL/GenBank/DDBJ whole genome shotgun (WGS) entry which is preliminary data.</text>
</comment>
<name>A0ABQ4ZTF8_9ASTR</name>
<organism evidence="1 2">
    <name type="scientific">Tanacetum coccineum</name>
    <dbReference type="NCBI Taxonomy" id="301880"/>
    <lineage>
        <taxon>Eukaryota</taxon>
        <taxon>Viridiplantae</taxon>
        <taxon>Streptophyta</taxon>
        <taxon>Embryophyta</taxon>
        <taxon>Tracheophyta</taxon>
        <taxon>Spermatophyta</taxon>
        <taxon>Magnoliopsida</taxon>
        <taxon>eudicotyledons</taxon>
        <taxon>Gunneridae</taxon>
        <taxon>Pentapetalae</taxon>
        <taxon>asterids</taxon>
        <taxon>campanulids</taxon>
        <taxon>Asterales</taxon>
        <taxon>Asteraceae</taxon>
        <taxon>Asteroideae</taxon>
        <taxon>Anthemideae</taxon>
        <taxon>Anthemidinae</taxon>
        <taxon>Tanacetum</taxon>
    </lineage>
</organism>
<reference evidence="1" key="2">
    <citation type="submission" date="2022-01" db="EMBL/GenBank/DDBJ databases">
        <authorList>
            <person name="Yamashiro T."/>
            <person name="Shiraishi A."/>
            <person name="Satake H."/>
            <person name="Nakayama K."/>
        </authorList>
    </citation>
    <scope>NUCLEOTIDE SEQUENCE</scope>
</reference>
<evidence type="ECO:0000313" key="1">
    <source>
        <dbReference type="EMBL" id="GJS93574.1"/>
    </source>
</evidence>
<keyword evidence="2" id="KW-1185">Reference proteome</keyword>